<dbReference type="Gene3D" id="3.30.200.20">
    <property type="entry name" value="Phosphorylase Kinase, domain 1"/>
    <property type="match status" value="1"/>
</dbReference>
<feature type="domain" description="CHK kinase-like" evidence="1">
    <location>
        <begin position="94"/>
        <end position="268"/>
    </location>
</feature>
<dbReference type="SUPFAM" id="SSF56112">
    <property type="entry name" value="Protein kinase-like (PK-like)"/>
    <property type="match status" value="1"/>
</dbReference>
<dbReference type="InterPro" id="IPR002575">
    <property type="entry name" value="Aminoglycoside_PTrfase"/>
</dbReference>
<protein>
    <submittedName>
        <fullName evidence="2">Phosphotransferase</fullName>
    </submittedName>
</protein>
<gene>
    <name evidence="2" type="ORF">OLX77_09290</name>
</gene>
<dbReference type="EMBL" id="JAPHEH010000001">
    <property type="protein sequence ID" value="MDG4476350.1"/>
    <property type="molecule type" value="Genomic_DNA"/>
</dbReference>
<dbReference type="SMART" id="SM00587">
    <property type="entry name" value="CHK"/>
    <property type="match status" value="1"/>
</dbReference>
<evidence type="ECO:0000259" key="1">
    <source>
        <dbReference type="SMART" id="SM00587"/>
    </source>
</evidence>
<dbReference type="RefSeq" id="WP_307633318.1">
    <property type="nucleotide sequence ID" value="NZ_JAPHEH010000001.1"/>
</dbReference>
<evidence type="ECO:0000313" key="2">
    <source>
        <dbReference type="EMBL" id="MDG4476350.1"/>
    </source>
</evidence>
<evidence type="ECO:0000313" key="3">
    <source>
        <dbReference type="Proteomes" id="UP001154240"/>
    </source>
</evidence>
<organism evidence="2 3">
    <name type="scientific">Thiovibrio frasassiensis</name>
    <dbReference type="NCBI Taxonomy" id="2984131"/>
    <lineage>
        <taxon>Bacteria</taxon>
        <taxon>Pseudomonadati</taxon>
        <taxon>Thermodesulfobacteriota</taxon>
        <taxon>Desulfobulbia</taxon>
        <taxon>Desulfobulbales</taxon>
        <taxon>Thiovibrionaceae</taxon>
        <taxon>Thiovibrio</taxon>
    </lineage>
</organism>
<sequence length="347" mass="39034">MFTEEHRQALGRLLAAQGLSPDIPVADRMAGDGSDRQFFRFSVGDLSLLAVLPSPTLPLGMAEARAAHAIGLHFSTHGAAVPRIYGFAEECGLILFEDLGDTKLHDLVLLYGAESPEVDLFYREALAALAHLQTEASQDFQPAWCWDTPRYDRELMLTRESGYFQKALCEDFLGMNNLPRGLIQEFVFLADRALQEPADFILHRDFQSRNLMVHKGKVRIIDFQGARMGPLGYDLASLLIDPYAGLSLDRQQALLGCYLDALASHIPLDRGRFIEGYYYMALQRNLQILGAFAFLSKIRGKQFFRQFIKPAARTLHEHLAAPQGRDFPTLRAVVQQVRNLLEAHDQE</sequence>
<comment type="caution">
    <text evidence="2">The sequence shown here is derived from an EMBL/GenBank/DDBJ whole genome shotgun (WGS) entry which is preliminary data.</text>
</comment>
<dbReference type="Gene3D" id="3.90.1200.10">
    <property type="match status" value="1"/>
</dbReference>
<accession>A0A9X4MI82</accession>
<keyword evidence="3" id="KW-1185">Reference proteome</keyword>
<dbReference type="InterPro" id="IPR011009">
    <property type="entry name" value="Kinase-like_dom_sf"/>
</dbReference>
<name>A0A9X4MI82_9BACT</name>
<reference evidence="2" key="2">
    <citation type="submission" date="2022-10" db="EMBL/GenBank/DDBJ databases">
        <authorList>
            <person name="Aronson H.S."/>
        </authorList>
    </citation>
    <scope>NUCLEOTIDE SEQUENCE</scope>
    <source>
        <strain evidence="2">RS19-109</strain>
    </source>
</reference>
<dbReference type="AlphaFoldDB" id="A0A9X4MI82"/>
<dbReference type="Pfam" id="PF01636">
    <property type="entry name" value="APH"/>
    <property type="match status" value="1"/>
</dbReference>
<proteinExistence type="predicted"/>
<dbReference type="InterPro" id="IPR015897">
    <property type="entry name" value="CHK_kinase-like"/>
</dbReference>
<dbReference type="Proteomes" id="UP001154240">
    <property type="component" value="Unassembled WGS sequence"/>
</dbReference>
<reference evidence="2" key="1">
    <citation type="journal article" date="2022" name="bioRxiv">
        <title>Thiovibrio frasassiensisgen. nov., sp. nov., an autotrophic, elemental sulfur disproportionating bacterium isolated from sulfidic karst sediment, and proposal of Thiovibrionaceae fam. nov.</title>
        <authorList>
            <person name="Aronson H."/>
            <person name="Thomas C."/>
            <person name="Bhattacharyya M."/>
            <person name="Eckstein S."/>
            <person name="Jensen S."/>
            <person name="Barco R."/>
            <person name="Macalady J."/>
            <person name="Amend J."/>
        </authorList>
    </citation>
    <scope>NUCLEOTIDE SEQUENCE</scope>
    <source>
        <strain evidence="2">RS19-109</strain>
    </source>
</reference>